<dbReference type="InterPro" id="IPR005792">
    <property type="entry name" value="Prot_disulphide_isomerase"/>
</dbReference>
<dbReference type="CDD" id="cd02995">
    <property type="entry name" value="PDI_a_PDI_a'_C"/>
    <property type="match status" value="1"/>
</dbReference>
<sequence length="518" mass="57395">MASSRVYTLLFLFAILSSFSSATEAEAEKEYVLTLDHSNFSEVVSKHKFIVVEFYAPWCGHCKSLAPEYEQAASVLSSHDPPVALAKVDANAEENKGLAEQFGIQGFPTIKILKNGGDVVQDYKGPREAAGIIDFLKKQVGPASFEVKTPEDVGSLIDDKKIFVVGIFPTFSGEEFENFTIVADKLRSDYDFGHTTNAQLIPRGESTVTTPTIRLLKPFDELFVDFQKFDVDVLEKFIVDSSIPLVTLFDQSPTNQPFLVKYFESPDAKAMLFLDFSHEHIDAFKSKYADVAGLYKGKGLNFLLGDLKASQAALQYFGLKEDQAPVVVVQNSKGLKFINKNVEVDQLAPWLKDYVDGNVKPFVKSEPIPETNDEPVKVVVANSLQDMVLDSKKNILLEIYAPWCGHCKKLAPILDEVAVSFENDAAVMIAKFVSSHLFCYFLASSGDDGSNNDIPSETFEVEGYPTLYFKASSGEVLRYEGNRTKEDIIDFIQKHRDDEVTATATATATSTESGKDEL</sequence>
<keyword evidence="8 11" id="KW-1015">Disulfide bond</keyword>
<dbReference type="GO" id="GO:0006457">
    <property type="term" value="P:protein folding"/>
    <property type="evidence" value="ECO:0007669"/>
    <property type="project" value="TreeGrafter"/>
</dbReference>
<dbReference type="InterPro" id="IPR013766">
    <property type="entry name" value="Thioredoxin_domain"/>
</dbReference>
<reference evidence="15 16" key="1">
    <citation type="submission" date="2024-04" db="EMBL/GenBank/DDBJ databases">
        <title>The reference genome of an endangered Asteraceae, Deinandra increscens subsp. villosa, native to the Central Coast of California.</title>
        <authorList>
            <person name="Guilliams M."/>
            <person name="Hasenstab-Lehman K."/>
            <person name="Meyer R."/>
            <person name="Mcevoy S."/>
        </authorList>
    </citation>
    <scope>NUCLEOTIDE SEQUENCE [LARGE SCALE GENOMIC DNA]</scope>
    <source>
        <tissue evidence="15">Leaf</tissue>
    </source>
</reference>
<dbReference type="EC" id="5.3.4.1" evidence="4 13"/>
<feature type="chain" id="PRO_5042661901" description="Protein disulfide-isomerase" evidence="13">
    <location>
        <begin position="26"/>
        <end position="518"/>
    </location>
</feature>
<evidence type="ECO:0000256" key="13">
    <source>
        <dbReference type="RuleBase" id="RU361130"/>
    </source>
</evidence>
<feature type="domain" description="Thioredoxin" evidence="14">
    <location>
        <begin position="354"/>
        <end position="497"/>
    </location>
</feature>
<keyword evidence="6" id="KW-0677">Repeat</keyword>
<evidence type="ECO:0000256" key="1">
    <source>
        <dbReference type="ARBA" id="ARBA00001182"/>
    </source>
</evidence>
<feature type="domain" description="Thioredoxin" evidence="14">
    <location>
        <begin position="10"/>
        <end position="141"/>
    </location>
</feature>
<dbReference type="CDD" id="cd02961">
    <property type="entry name" value="PDI_a_family"/>
    <property type="match status" value="1"/>
</dbReference>
<dbReference type="Pfam" id="PF00085">
    <property type="entry name" value="Thioredoxin"/>
    <property type="match status" value="2"/>
</dbReference>
<dbReference type="InterPro" id="IPR005788">
    <property type="entry name" value="PDI_thioredoxin-like_dom"/>
</dbReference>
<dbReference type="NCBIfam" id="TIGR01126">
    <property type="entry name" value="pdi_dom"/>
    <property type="match status" value="1"/>
</dbReference>
<organism evidence="15 16">
    <name type="scientific">Deinandra increscens subsp. villosa</name>
    <dbReference type="NCBI Taxonomy" id="3103831"/>
    <lineage>
        <taxon>Eukaryota</taxon>
        <taxon>Viridiplantae</taxon>
        <taxon>Streptophyta</taxon>
        <taxon>Embryophyta</taxon>
        <taxon>Tracheophyta</taxon>
        <taxon>Spermatophyta</taxon>
        <taxon>Magnoliopsida</taxon>
        <taxon>eudicotyledons</taxon>
        <taxon>Gunneridae</taxon>
        <taxon>Pentapetalae</taxon>
        <taxon>asterids</taxon>
        <taxon>campanulids</taxon>
        <taxon>Asterales</taxon>
        <taxon>Asteraceae</taxon>
        <taxon>Asteroideae</taxon>
        <taxon>Heliantheae alliance</taxon>
        <taxon>Madieae</taxon>
        <taxon>Madiinae</taxon>
        <taxon>Deinandra</taxon>
    </lineage>
</organism>
<evidence type="ECO:0000256" key="10">
    <source>
        <dbReference type="ARBA" id="ARBA00023284"/>
    </source>
</evidence>
<keyword evidence="10 11" id="KW-0676">Redox-active center</keyword>
<feature type="signal peptide" evidence="13">
    <location>
        <begin position="1"/>
        <end position="25"/>
    </location>
</feature>
<feature type="disulfide bond" description="Redox-active" evidence="11">
    <location>
        <begin position="59"/>
        <end position="62"/>
    </location>
</feature>
<dbReference type="Pfam" id="PF13848">
    <property type="entry name" value="Thioredoxin_6"/>
    <property type="match status" value="1"/>
</dbReference>
<evidence type="ECO:0000313" key="16">
    <source>
        <dbReference type="Proteomes" id="UP001408789"/>
    </source>
</evidence>
<keyword evidence="9 13" id="KW-0413">Isomerase</keyword>
<name>A0AAP0CTY2_9ASTR</name>
<comment type="similarity">
    <text evidence="3 12">Belongs to the protein disulfide isomerase family.</text>
</comment>
<dbReference type="PRINTS" id="PR00421">
    <property type="entry name" value="THIOREDOXIN"/>
</dbReference>
<dbReference type="NCBIfam" id="TIGR01130">
    <property type="entry name" value="ER_PDI_fam"/>
    <property type="match status" value="1"/>
</dbReference>
<comment type="catalytic activity">
    <reaction evidence="1 13">
        <text>Catalyzes the rearrangement of -S-S- bonds in proteins.</text>
        <dbReference type="EC" id="5.3.4.1"/>
    </reaction>
</comment>
<dbReference type="EMBL" id="JBCNJP010000019">
    <property type="protein sequence ID" value="KAK9062091.1"/>
    <property type="molecule type" value="Genomic_DNA"/>
</dbReference>
<dbReference type="InterPro" id="IPR017937">
    <property type="entry name" value="Thioredoxin_CS"/>
</dbReference>
<dbReference type="CDD" id="cd02982">
    <property type="entry name" value="PDI_b'_family"/>
    <property type="match status" value="1"/>
</dbReference>
<dbReference type="InterPro" id="IPR036249">
    <property type="entry name" value="Thioredoxin-like_sf"/>
</dbReference>
<dbReference type="CDD" id="cd02981">
    <property type="entry name" value="PDI_b_family"/>
    <property type="match status" value="1"/>
</dbReference>
<proteinExistence type="inferred from homology"/>
<evidence type="ECO:0000256" key="12">
    <source>
        <dbReference type="RuleBase" id="RU004208"/>
    </source>
</evidence>
<dbReference type="FunFam" id="3.40.30.10:FF:000150">
    <property type="entry name" value="Protein disulfide-isomerase"/>
    <property type="match status" value="1"/>
</dbReference>
<dbReference type="FunFam" id="3.40.30.10:FF:000184">
    <property type="entry name" value="Protein disulfide-isomerase"/>
    <property type="match status" value="1"/>
</dbReference>
<dbReference type="PROSITE" id="PS51352">
    <property type="entry name" value="THIOREDOXIN_2"/>
    <property type="match status" value="2"/>
</dbReference>
<keyword evidence="16" id="KW-1185">Reference proteome</keyword>
<dbReference type="PROSITE" id="PS00194">
    <property type="entry name" value="THIOREDOXIN_1"/>
    <property type="match status" value="2"/>
</dbReference>
<evidence type="ECO:0000256" key="6">
    <source>
        <dbReference type="ARBA" id="ARBA00022737"/>
    </source>
</evidence>
<dbReference type="GO" id="GO:0003756">
    <property type="term" value="F:protein disulfide isomerase activity"/>
    <property type="evidence" value="ECO:0007669"/>
    <property type="project" value="UniProtKB-EC"/>
</dbReference>
<feature type="disulfide bond" description="Redox-active" evidence="11">
    <location>
        <begin position="404"/>
        <end position="407"/>
    </location>
</feature>
<comment type="subcellular location">
    <subcellularLocation>
        <location evidence="2">Endoplasmic reticulum lumen</location>
    </subcellularLocation>
</comment>
<dbReference type="PANTHER" id="PTHR18929">
    <property type="entry name" value="PROTEIN DISULFIDE ISOMERASE"/>
    <property type="match status" value="1"/>
</dbReference>
<evidence type="ECO:0000259" key="14">
    <source>
        <dbReference type="PROSITE" id="PS51352"/>
    </source>
</evidence>
<accession>A0AAP0CTY2</accession>
<evidence type="ECO:0000256" key="4">
    <source>
        <dbReference type="ARBA" id="ARBA00012723"/>
    </source>
</evidence>
<keyword evidence="7" id="KW-0256">Endoplasmic reticulum</keyword>
<evidence type="ECO:0000256" key="11">
    <source>
        <dbReference type="PIRSR" id="PIRSR605792-51"/>
    </source>
</evidence>
<evidence type="ECO:0000256" key="7">
    <source>
        <dbReference type="ARBA" id="ARBA00022824"/>
    </source>
</evidence>
<evidence type="ECO:0000256" key="8">
    <source>
        <dbReference type="ARBA" id="ARBA00023157"/>
    </source>
</evidence>
<evidence type="ECO:0000313" key="15">
    <source>
        <dbReference type="EMBL" id="KAK9062091.1"/>
    </source>
</evidence>
<dbReference type="SUPFAM" id="SSF52833">
    <property type="entry name" value="Thioredoxin-like"/>
    <property type="match status" value="4"/>
</dbReference>
<dbReference type="GO" id="GO:0034976">
    <property type="term" value="P:response to endoplasmic reticulum stress"/>
    <property type="evidence" value="ECO:0007669"/>
    <property type="project" value="TreeGrafter"/>
</dbReference>
<dbReference type="PANTHER" id="PTHR18929:SF251">
    <property type="entry name" value="PROTEIN DISULFIDE-ISOMERASE"/>
    <property type="match status" value="1"/>
</dbReference>
<evidence type="ECO:0000256" key="5">
    <source>
        <dbReference type="ARBA" id="ARBA00022729"/>
    </source>
</evidence>
<keyword evidence="5 13" id="KW-0732">Signal</keyword>
<dbReference type="AlphaFoldDB" id="A0AAP0CTY2"/>
<evidence type="ECO:0000256" key="3">
    <source>
        <dbReference type="ARBA" id="ARBA00006347"/>
    </source>
</evidence>
<evidence type="ECO:0000256" key="2">
    <source>
        <dbReference type="ARBA" id="ARBA00004319"/>
    </source>
</evidence>
<protein>
    <recommendedName>
        <fullName evidence="4 13">Protein disulfide-isomerase</fullName>
        <ecNumber evidence="4 13">5.3.4.1</ecNumber>
    </recommendedName>
</protein>
<evidence type="ECO:0000256" key="9">
    <source>
        <dbReference type="ARBA" id="ARBA00023235"/>
    </source>
</evidence>
<comment type="caution">
    <text evidence="15">The sequence shown here is derived from an EMBL/GenBank/DDBJ whole genome shotgun (WGS) entry which is preliminary data.</text>
</comment>
<dbReference type="GO" id="GO:0005788">
    <property type="term" value="C:endoplasmic reticulum lumen"/>
    <property type="evidence" value="ECO:0007669"/>
    <property type="project" value="UniProtKB-SubCell"/>
</dbReference>
<dbReference type="Proteomes" id="UP001408789">
    <property type="component" value="Unassembled WGS sequence"/>
</dbReference>
<gene>
    <name evidence="15" type="ORF">SSX86_019276</name>
</gene>
<dbReference type="FunFam" id="3.40.30.10:FF:000152">
    <property type="entry name" value="Protein disulfide-isomerase"/>
    <property type="match status" value="1"/>
</dbReference>
<dbReference type="Gene3D" id="3.40.30.10">
    <property type="entry name" value="Glutaredoxin"/>
    <property type="match status" value="4"/>
</dbReference>